<dbReference type="EMBL" id="OBEL01000002">
    <property type="protein sequence ID" value="SNZ19087.1"/>
    <property type="molecule type" value="Genomic_DNA"/>
</dbReference>
<feature type="domain" description="Glyoxalase-related protein" evidence="2">
    <location>
        <begin position="4"/>
        <end position="144"/>
    </location>
</feature>
<dbReference type="Proteomes" id="UP000219439">
    <property type="component" value="Unassembled WGS sequence"/>
</dbReference>
<accession>A0A285PCX2</accession>
<dbReference type="Pfam" id="PF20066">
    <property type="entry name" value="Glyoxalase_8"/>
    <property type="match status" value="1"/>
</dbReference>
<feature type="region of interest" description="Disordered" evidence="1">
    <location>
        <begin position="124"/>
        <end position="145"/>
    </location>
</feature>
<keyword evidence="4" id="KW-1185">Reference proteome</keyword>
<evidence type="ECO:0000256" key="1">
    <source>
        <dbReference type="SAM" id="MobiDB-lite"/>
    </source>
</evidence>
<protein>
    <recommendedName>
        <fullName evidence="2">Glyoxalase-related protein domain-containing protein</fullName>
    </recommendedName>
</protein>
<reference evidence="3 4" key="1">
    <citation type="submission" date="2017-09" db="EMBL/GenBank/DDBJ databases">
        <authorList>
            <person name="Ehlers B."/>
            <person name="Leendertz F.H."/>
        </authorList>
    </citation>
    <scope>NUCLEOTIDE SEQUENCE [LARGE SCALE GENOMIC DNA]</scope>
    <source>
        <strain evidence="3 4">DSM 18289</strain>
    </source>
</reference>
<evidence type="ECO:0000313" key="3">
    <source>
        <dbReference type="EMBL" id="SNZ19087.1"/>
    </source>
</evidence>
<proteinExistence type="predicted"/>
<evidence type="ECO:0000313" key="4">
    <source>
        <dbReference type="Proteomes" id="UP000219439"/>
    </source>
</evidence>
<organism evidence="3 4">
    <name type="scientific">Cohaesibacter gelatinilyticus</name>
    <dbReference type="NCBI Taxonomy" id="372072"/>
    <lineage>
        <taxon>Bacteria</taxon>
        <taxon>Pseudomonadati</taxon>
        <taxon>Pseudomonadota</taxon>
        <taxon>Alphaproteobacteria</taxon>
        <taxon>Hyphomicrobiales</taxon>
        <taxon>Cohaesibacteraceae</taxon>
    </lineage>
</organism>
<gene>
    <name evidence="3" type="ORF">SAMN06265368_2166</name>
</gene>
<evidence type="ECO:0000259" key="2">
    <source>
        <dbReference type="Pfam" id="PF20066"/>
    </source>
</evidence>
<dbReference type="AlphaFoldDB" id="A0A285PCX2"/>
<dbReference type="InterPro" id="IPR045517">
    <property type="entry name" value="Glyoxalase_8"/>
</dbReference>
<name>A0A285PCX2_9HYPH</name>
<sequence>MSNISLPSLTDLKAEAKKLRAQASEAETPLSHSQALEQIAKRYGYRNWNVIAAAANQPKAGNRFYEGMRLSGHYLSQPFAGKVLKVQPTEQQGSYQLTILFDQPVDVVSFESFSAFRQRVSCTIGPDGTSPQQTSNGEPHMRLDL</sequence>